<dbReference type="InterPro" id="IPR036034">
    <property type="entry name" value="PDZ_sf"/>
</dbReference>
<dbReference type="PANTHER" id="PTHR43343:SF3">
    <property type="entry name" value="PROTEASE DO-LIKE 8, CHLOROPLASTIC"/>
    <property type="match status" value="1"/>
</dbReference>
<keyword evidence="1" id="KW-0645">Protease</keyword>
<keyword evidence="2" id="KW-0378">Hydrolase</keyword>
<keyword evidence="5" id="KW-1185">Reference proteome</keyword>
<dbReference type="EMBL" id="BAAAHH010000052">
    <property type="protein sequence ID" value="GAA0967857.1"/>
    <property type="molecule type" value="Genomic_DNA"/>
</dbReference>
<dbReference type="InterPro" id="IPR001940">
    <property type="entry name" value="Peptidase_S1C"/>
</dbReference>
<accession>A0ABN1RYI0</accession>
<gene>
    <name evidence="4" type="ORF">GCM10009550_72350</name>
</gene>
<name>A0ABN1RYI0_9ACTN</name>
<dbReference type="InterPro" id="IPR001478">
    <property type="entry name" value="PDZ"/>
</dbReference>
<sequence>MGRREFCAAVLAAVLLAGCSGGGDGDGDRRATTADGASPAAAPPDLAGLEGAYVRIVSAVLPSVVQINTDQGEGSGVVYDDAGHIVTNAHVVAGARSLQVVPSSGGSPLRAQLVGVFEAGDLAVVKVEGAGLRPARFGDSTGLKVGQIVLAMGSPLGLSGSVTNGIVSATGRTVTSQRQGAFPGATVSDAVQTSAAINPGNSGGALVTLNGEVVGIPTLAAGTGSGDLAAGIGFAIPADTVRTIAPQLISSGKVTNSGRAALNVTIAQTFDNATGESGGVAVVSVAEGGAAAAAGLREGDVIVEVDGRATPTTTALAEVLATLKVGQTVPVKIRRDGAEQTVQVKLGELPGG</sequence>
<dbReference type="RefSeq" id="WP_344246789.1">
    <property type="nucleotide sequence ID" value="NZ_BAAAHH010000052.1"/>
</dbReference>
<organism evidence="4 5">
    <name type="scientific">Actinocorallia libanotica</name>
    <dbReference type="NCBI Taxonomy" id="46162"/>
    <lineage>
        <taxon>Bacteria</taxon>
        <taxon>Bacillati</taxon>
        <taxon>Actinomycetota</taxon>
        <taxon>Actinomycetes</taxon>
        <taxon>Streptosporangiales</taxon>
        <taxon>Thermomonosporaceae</taxon>
        <taxon>Actinocorallia</taxon>
    </lineage>
</organism>
<comment type="caution">
    <text evidence="4">The sequence shown here is derived from an EMBL/GenBank/DDBJ whole genome shotgun (WGS) entry which is preliminary data.</text>
</comment>
<dbReference type="PANTHER" id="PTHR43343">
    <property type="entry name" value="PEPTIDASE S12"/>
    <property type="match status" value="1"/>
</dbReference>
<evidence type="ECO:0000313" key="4">
    <source>
        <dbReference type="EMBL" id="GAA0967857.1"/>
    </source>
</evidence>
<proteinExistence type="predicted"/>
<dbReference type="SUPFAM" id="SSF50156">
    <property type="entry name" value="PDZ domain-like"/>
    <property type="match status" value="1"/>
</dbReference>
<reference evidence="4 5" key="1">
    <citation type="journal article" date="2019" name="Int. J. Syst. Evol. Microbiol.">
        <title>The Global Catalogue of Microorganisms (GCM) 10K type strain sequencing project: providing services to taxonomists for standard genome sequencing and annotation.</title>
        <authorList>
            <consortium name="The Broad Institute Genomics Platform"/>
            <consortium name="The Broad Institute Genome Sequencing Center for Infectious Disease"/>
            <person name="Wu L."/>
            <person name="Ma J."/>
        </authorList>
    </citation>
    <scope>NUCLEOTIDE SEQUENCE [LARGE SCALE GENOMIC DNA]</scope>
    <source>
        <strain evidence="4 5">JCM 10696</strain>
    </source>
</reference>
<dbReference type="PROSITE" id="PS50106">
    <property type="entry name" value="PDZ"/>
    <property type="match status" value="1"/>
</dbReference>
<dbReference type="InterPro" id="IPR051201">
    <property type="entry name" value="Chloro_Bact_Ser_Proteases"/>
</dbReference>
<evidence type="ECO:0000313" key="5">
    <source>
        <dbReference type="Proteomes" id="UP001500665"/>
    </source>
</evidence>
<dbReference type="PROSITE" id="PS51257">
    <property type="entry name" value="PROKAR_LIPOPROTEIN"/>
    <property type="match status" value="1"/>
</dbReference>
<dbReference type="InterPro" id="IPR009003">
    <property type="entry name" value="Peptidase_S1_PA"/>
</dbReference>
<evidence type="ECO:0000259" key="3">
    <source>
        <dbReference type="PROSITE" id="PS50106"/>
    </source>
</evidence>
<protein>
    <submittedName>
        <fullName evidence="4">Trypsin-like peptidase domain-containing protein</fullName>
    </submittedName>
</protein>
<dbReference type="Gene3D" id="2.30.42.10">
    <property type="match status" value="1"/>
</dbReference>
<dbReference type="Gene3D" id="2.40.10.120">
    <property type="match status" value="1"/>
</dbReference>
<dbReference type="Proteomes" id="UP001500665">
    <property type="component" value="Unassembled WGS sequence"/>
</dbReference>
<evidence type="ECO:0000256" key="1">
    <source>
        <dbReference type="ARBA" id="ARBA00022670"/>
    </source>
</evidence>
<dbReference type="Pfam" id="PF13180">
    <property type="entry name" value="PDZ_2"/>
    <property type="match status" value="1"/>
</dbReference>
<feature type="domain" description="PDZ" evidence="3">
    <location>
        <begin position="248"/>
        <end position="337"/>
    </location>
</feature>
<dbReference type="SUPFAM" id="SSF50494">
    <property type="entry name" value="Trypsin-like serine proteases"/>
    <property type="match status" value="1"/>
</dbReference>
<dbReference type="Pfam" id="PF13365">
    <property type="entry name" value="Trypsin_2"/>
    <property type="match status" value="1"/>
</dbReference>
<evidence type="ECO:0000256" key="2">
    <source>
        <dbReference type="ARBA" id="ARBA00022801"/>
    </source>
</evidence>
<dbReference type="SMART" id="SM00228">
    <property type="entry name" value="PDZ"/>
    <property type="match status" value="1"/>
</dbReference>
<dbReference type="PRINTS" id="PR00834">
    <property type="entry name" value="PROTEASES2C"/>
</dbReference>